<feature type="domain" description="ABC transporter" evidence="10">
    <location>
        <begin position="10"/>
        <end position="241"/>
    </location>
</feature>
<feature type="compositionally biased region" description="Low complexity" evidence="9">
    <location>
        <begin position="261"/>
        <end position="277"/>
    </location>
</feature>
<dbReference type="NCBIfam" id="TIGR01188">
    <property type="entry name" value="drrA"/>
    <property type="match status" value="1"/>
</dbReference>
<evidence type="ECO:0000313" key="11">
    <source>
        <dbReference type="EMBL" id="TQD23815.1"/>
    </source>
</evidence>
<evidence type="ECO:0000313" key="12">
    <source>
        <dbReference type="Proteomes" id="UP000319335"/>
    </source>
</evidence>
<dbReference type="EMBL" id="VIAQ01000019">
    <property type="protein sequence ID" value="TQD23815.1"/>
    <property type="molecule type" value="Genomic_DNA"/>
</dbReference>
<sequence length="348" mass="39454">MEQEHSDEAIRTEGISKHYEQVKAVKGINITVKKGELFGLLGPNGAGKSTLIGMLATMLRPTEGTARVWGHDIRSEPTEVRMSIGVVFQGTTLDQKLTGRENLDIHGRLYGLGKNERHERIDEVLKLVELSDWADEVVQKYSGGMMRRLEIARGLMHHPNVLFLDEPTLGLDPQTRNHIWEYIKKLNQEKNITMILTTHYMEEADVLCNRIAIIDHGEIIAEGTPAELKAELGGDIITLTFSSEDEAAKMVEHYKNRKSHNNNNNNPDTNEITTTGTSIRITATDGERTIPELMKISTDLNLHIESVSLRKPTLDDVFLHHTGKNIRYSGPDDRKRRRGIRRMRRNAR</sequence>
<dbReference type="PANTHER" id="PTHR43582:SF2">
    <property type="entry name" value="LINEARMYCIN RESISTANCE ATP-BINDING PROTEIN LNRL"/>
    <property type="match status" value="1"/>
</dbReference>
<reference evidence="11 12" key="1">
    <citation type="submission" date="2019-06" db="EMBL/GenBank/DDBJ databases">
        <title>Draft genome sequence of Methanolobus vulcani B1d.</title>
        <authorList>
            <person name="Creighbaum A.J."/>
            <person name="Ticak T."/>
            <person name="Hariraju D."/>
            <person name="Arivett B.A."/>
            <person name="Ferguson D.J.Jr."/>
        </authorList>
    </citation>
    <scope>NUCLEOTIDE SEQUENCE [LARGE SCALE GENOMIC DNA]</scope>
    <source>
        <strain evidence="11 12">B1d</strain>
    </source>
</reference>
<keyword evidence="3" id="KW-1003">Cell membrane</keyword>
<dbReference type="SMART" id="SM00382">
    <property type="entry name" value="AAA"/>
    <property type="match status" value="1"/>
</dbReference>
<keyword evidence="12" id="KW-1185">Reference proteome</keyword>
<gene>
    <name evidence="11" type="ORF">FKV42_11380</name>
</gene>
<dbReference type="InterPro" id="IPR003593">
    <property type="entry name" value="AAA+_ATPase"/>
</dbReference>
<dbReference type="PANTHER" id="PTHR43582">
    <property type="entry name" value="LINEARMYCIN RESISTANCE ATP-BINDING PROTEIN LNRL"/>
    <property type="match status" value="1"/>
</dbReference>
<dbReference type="GO" id="GO:0016887">
    <property type="term" value="F:ATP hydrolysis activity"/>
    <property type="evidence" value="ECO:0007669"/>
    <property type="project" value="InterPro"/>
</dbReference>
<feature type="region of interest" description="Disordered" evidence="9">
    <location>
        <begin position="257"/>
        <end position="277"/>
    </location>
</feature>
<evidence type="ECO:0000256" key="4">
    <source>
        <dbReference type="ARBA" id="ARBA00022741"/>
    </source>
</evidence>
<dbReference type="PROSITE" id="PS50893">
    <property type="entry name" value="ABC_TRANSPORTER_2"/>
    <property type="match status" value="1"/>
</dbReference>
<keyword evidence="5 11" id="KW-0067">ATP-binding</keyword>
<dbReference type="InterPro" id="IPR017871">
    <property type="entry name" value="ABC_transporter-like_CS"/>
</dbReference>
<accession>A0A7Z8KLM8</accession>
<evidence type="ECO:0000256" key="6">
    <source>
        <dbReference type="ARBA" id="ARBA00022967"/>
    </source>
</evidence>
<keyword evidence="2" id="KW-0813">Transport</keyword>
<dbReference type="FunFam" id="3.40.50.300:FF:000589">
    <property type="entry name" value="ABC transporter, ATP-binding subunit"/>
    <property type="match status" value="1"/>
</dbReference>
<organism evidence="11 12">
    <name type="scientific">Methanolobus vulcani</name>
    <dbReference type="NCBI Taxonomy" id="38026"/>
    <lineage>
        <taxon>Archaea</taxon>
        <taxon>Methanobacteriati</taxon>
        <taxon>Methanobacteriota</taxon>
        <taxon>Stenosarchaea group</taxon>
        <taxon>Methanomicrobia</taxon>
        <taxon>Methanosarcinales</taxon>
        <taxon>Methanosarcinaceae</taxon>
        <taxon>Methanolobus</taxon>
    </lineage>
</organism>
<comment type="similarity">
    <text evidence="8">Belongs to the ABC transporter superfamily. Drug exporter-1 (DrugE1) (TC 3.A.1.105) family.</text>
</comment>
<evidence type="ECO:0000256" key="7">
    <source>
        <dbReference type="ARBA" id="ARBA00023136"/>
    </source>
</evidence>
<dbReference type="InterPro" id="IPR005894">
    <property type="entry name" value="DrrA"/>
</dbReference>
<dbReference type="Proteomes" id="UP000319335">
    <property type="component" value="Unassembled WGS sequence"/>
</dbReference>
<dbReference type="InterPro" id="IPR003439">
    <property type="entry name" value="ABC_transporter-like_ATP-bd"/>
</dbReference>
<dbReference type="Pfam" id="PF00005">
    <property type="entry name" value="ABC_tran"/>
    <property type="match status" value="1"/>
</dbReference>
<evidence type="ECO:0000256" key="3">
    <source>
        <dbReference type="ARBA" id="ARBA00022475"/>
    </source>
</evidence>
<dbReference type="GO" id="GO:0005524">
    <property type="term" value="F:ATP binding"/>
    <property type="evidence" value="ECO:0007669"/>
    <property type="project" value="UniProtKB-KW"/>
</dbReference>
<dbReference type="InterPro" id="IPR027417">
    <property type="entry name" value="P-loop_NTPase"/>
</dbReference>
<evidence type="ECO:0000256" key="1">
    <source>
        <dbReference type="ARBA" id="ARBA00004413"/>
    </source>
</evidence>
<comment type="subcellular location">
    <subcellularLocation>
        <location evidence="1">Cell membrane</location>
        <topology evidence="1">Peripheral membrane protein</topology>
        <orientation evidence="1">Cytoplasmic side</orientation>
    </subcellularLocation>
</comment>
<keyword evidence="6" id="KW-1278">Translocase</keyword>
<dbReference type="GO" id="GO:0005886">
    <property type="term" value="C:plasma membrane"/>
    <property type="evidence" value="ECO:0007669"/>
    <property type="project" value="UniProtKB-SubCell"/>
</dbReference>
<evidence type="ECO:0000256" key="8">
    <source>
        <dbReference type="ARBA" id="ARBA00049985"/>
    </source>
</evidence>
<evidence type="ECO:0000256" key="5">
    <source>
        <dbReference type="ARBA" id="ARBA00022840"/>
    </source>
</evidence>
<protein>
    <submittedName>
        <fullName evidence="11">ATP-binding cassette domain-containing protein</fullName>
    </submittedName>
</protein>
<keyword evidence="4" id="KW-0547">Nucleotide-binding</keyword>
<proteinExistence type="inferred from homology"/>
<keyword evidence="7" id="KW-0472">Membrane</keyword>
<dbReference type="RefSeq" id="WP_154810438.1">
    <property type="nucleotide sequence ID" value="NZ_VIAQ01000019.1"/>
</dbReference>
<feature type="compositionally biased region" description="Basic residues" evidence="9">
    <location>
        <begin position="335"/>
        <end position="348"/>
    </location>
</feature>
<evidence type="ECO:0000256" key="2">
    <source>
        <dbReference type="ARBA" id="ARBA00022448"/>
    </source>
</evidence>
<dbReference type="InterPro" id="IPR025302">
    <property type="entry name" value="DrrA1/2-like_C"/>
</dbReference>
<dbReference type="GO" id="GO:0043215">
    <property type="term" value="P:daunorubicin transport"/>
    <property type="evidence" value="ECO:0007669"/>
    <property type="project" value="InterPro"/>
</dbReference>
<feature type="region of interest" description="Disordered" evidence="9">
    <location>
        <begin position="324"/>
        <end position="348"/>
    </location>
</feature>
<evidence type="ECO:0000256" key="9">
    <source>
        <dbReference type="SAM" id="MobiDB-lite"/>
    </source>
</evidence>
<dbReference type="GO" id="GO:1900753">
    <property type="term" value="P:doxorubicin transport"/>
    <property type="evidence" value="ECO:0007669"/>
    <property type="project" value="InterPro"/>
</dbReference>
<dbReference type="OrthoDB" id="31298at2157"/>
<dbReference type="SUPFAM" id="SSF52540">
    <property type="entry name" value="P-loop containing nucleoside triphosphate hydrolases"/>
    <property type="match status" value="1"/>
</dbReference>
<dbReference type="PROSITE" id="PS00211">
    <property type="entry name" value="ABC_TRANSPORTER_1"/>
    <property type="match status" value="1"/>
</dbReference>
<dbReference type="Gene3D" id="3.40.50.300">
    <property type="entry name" value="P-loop containing nucleotide triphosphate hydrolases"/>
    <property type="match status" value="1"/>
</dbReference>
<name>A0A7Z8KLM8_9EURY</name>
<comment type="caution">
    <text evidence="11">The sequence shown here is derived from an EMBL/GenBank/DDBJ whole genome shotgun (WGS) entry which is preliminary data.</text>
</comment>
<dbReference type="AlphaFoldDB" id="A0A7Z8KLM8"/>
<evidence type="ECO:0000259" key="10">
    <source>
        <dbReference type="PROSITE" id="PS50893"/>
    </source>
</evidence>
<dbReference type="Pfam" id="PF13732">
    <property type="entry name" value="DrrA1-3_C"/>
    <property type="match status" value="1"/>
</dbReference>